<feature type="compositionally biased region" description="Low complexity" evidence="1">
    <location>
        <begin position="327"/>
        <end position="343"/>
    </location>
</feature>
<feature type="region of interest" description="Disordered" evidence="1">
    <location>
        <begin position="899"/>
        <end position="1043"/>
    </location>
</feature>
<feature type="compositionally biased region" description="Low complexity" evidence="1">
    <location>
        <begin position="721"/>
        <end position="747"/>
    </location>
</feature>
<feature type="region of interest" description="Disordered" evidence="1">
    <location>
        <begin position="1"/>
        <end position="23"/>
    </location>
</feature>
<feature type="compositionally biased region" description="Polar residues" evidence="1">
    <location>
        <begin position="869"/>
        <end position="882"/>
    </location>
</feature>
<evidence type="ECO:0000313" key="2">
    <source>
        <dbReference type="EMBL" id="VVD77011.1"/>
    </source>
</evidence>
<feature type="compositionally biased region" description="Polar residues" evidence="1">
    <location>
        <begin position="1081"/>
        <end position="1092"/>
    </location>
</feature>
<dbReference type="AlphaFoldDB" id="A0A5E4SPH4"/>
<organism evidence="2 3">
    <name type="scientific">Pandoraea fibrosis</name>
    <dbReference type="NCBI Taxonomy" id="1891094"/>
    <lineage>
        <taxon>Bacteria</taxon>
        <taxon>Pseudomonadati</taxon>
        <taxon>Pseudomonadota</taxon>
        <taxon>Betaproteobacteria</taxon>
        <taxon>Burkholderiales</taxon>
        <taxon>Burkholderiaceae</taxon>
        <taxon>Pandoraea</taxon>
    </lineage>
</organism>
<feature type="region of interest" description="Disordered" evidence="1">
    <location>
        <begin position="1081"/>
        <end position="1129"/>
    </location>
</feature>
<gene>
    <name evidence="2" type="ORF">PFI31113_00905</name>
</gene>
<proteinExistence type="predicted"/>
<name>A0A5E4SPH4_9BURK</name>
<protein>
    <submittedName>
        <fullName evidence="2">Uncharacterized protein</fullName>
    </submittedName>
</protein>
<feature type="compositionally biased region" description="Low complexity" evidence="1">
    <location>
        <begin position="571"/>
        <end position="590"/>
    </location>
</feature>
<feature type="compositionally biased region" description="Polar residues" evidence="1">
    <location>
        <begin position="365"/>
        <end position="374"/>
    </location>
</feature>
<feature type="compositionally biased region" description="Polar residues" evidence="1">
    <location>
        <begin position="633"/>
        <end position="657"/>
    </location>
</feature>
<feature type="region of interest" description="Disordered" evidence="1">
    <location>
        <begin position="324"/>
        <end position="405"/>
    </location>
</feature>
<feature type="compositionally biased region" description="Low complexity" evidence="1">
    <location>
        <begin position="392"/>
        <end position="403"/>
    </location>
</feature>
<feature type="compositionally biased region" description="Basic and acidic residues" evidence="1">
    <location>
        <begin position="375"/>
        <end position="391"/>
    </location>
</feature>
<feature type="compositionally biased region" description="Gly residues" evidence="1">
    <location>
        <begin position="234"/>
        <end position="253"/>
    </location>
</feature>
<feature type="compositionally biased region" description="Polar residues" evidence="1">
    <location>
        <begin position="11"/>
        <end position="23"/>
    </location>
</feature>
<reference evidence="2 3" key="1">
    <citation type="submission" date="2019-08" db="EMBL/GenBank/DDBJ databases">
        <authorList>
            <person name="Peeters C."/>
        </authorList>
    </citation>
    <scope>NUCLEOTIDE SEQUENCE [LARGE SCALE GENOMIC DNA]</scope>
    <source>
        <strain evidence="2 3">LMG 31113</strain>
    </source>
</reference>
<feature type="region of interest" description="Disordered" evidence="1">
    <location>
        <begin position="435"/>
        <end position="485"/>
    </location>
</feature>
<sequence length="1129" mass="117198">MAAALTHDSGDNNQYAFPHSTTGCEDSNVKQLDQEMDVSRAMLEAIAHAAARGADPEATLKSVDELRGKLLNELGSIREQLVNKLASGKELRVSYLHASSKQTPPKAYKDYQKFSKEFTGELFGLLNKVMGGGAGNDIPKDVMCQKLFDMVVDDVVAPATAKLVGVPLNKASAYIDPSLYSQYQSACANLGAETLNSSLRVLVNNIGPAFELFKQPSDEPQPNAEGDAASPWGAGPGGWDGVPGGSGVPGGPAGVPRRGGPEGAAPEGAQPHAEGVGEDGVDGAPRSAGQRPPADSPAAGAGTNGAPVIININYDYSQHCTDNSQHTTTNFNSAETTETTATAQRGAAHDSAGVGTPAEGRHTPETASEGASTLTRERGGAMSHGKPDSVRADATGGAPAAAGGRRGFTLSQYQESPKLPVNYTNEDVQKFDALQRQSTSSEKLAAHDASAVQEPSTRRRSASQNDLGRAGMAVRGDGSRASLGRRGIRVGEGELATRMPIRARDRTVTERAPDEVDFSGFAPAKTRVTKGALEQALQNAWATYDTQKGNADSASAAKEPPTSPRISTNTAPPISASVAAESAVPSVAVEGGSGSAVSARGEDVVETPMPKVTESSIGDGNGGEGKTDGAASNARTVVKQQTLLNSTANNSGTTPSIVNRGAEPSGEVAGGAGSTVSTRSADVVETPMAKGTESRIGDGNGSEGKADGAASNAQTVAKQQTSLNSAANNNAGTTTSIVNRGAEPSGEAAGGAGSTASTRGVDVVETPMRKSTESRIGDGNEGEGKADDAASNARTVVKQQTSLNTTVNNNVDTVTSTASRRAEQSQTGAVASGRGHPLLLWSLGEPGTETEEYKGVVRDAMRESATKGGYQSSRDATSTDVTKTSVQLGVTKATQHVNAVGTSSLEGEDEVDRPMSSVSQVRGRESHDFLKTTSTVSREREVRLEGQAGNSARPPHGVRERREHTGFASAQTLISKETAQSRRVSESASSVRVNGAEDDTPKRGLAIRENLRLSSQSTTWSRGSATGATKVSEGTKTGLSRGDDLARQIRMMSKSPNAAELKELKVKDDEWQYAGKRYNVDPSSTVMTTQPGSHWDAFASNIRPGDMKPSATNEASETERPQDKGTTQT</sequence>
<feature type="compositionally biased region" description="Polar residues" evidence="1">
    <location>
        <begin position="968"/>
        <end position="978"/>
    </location>
</feature>
<feature type="compositionally biased region" description="Basic and acidic residues" evidence="1">
    <location>
        <begin position="767"/>
        <end position="788"/>
    </location>
</feature>
<feature type="region of interest" description="Disordered" evidence="1">
    <location>
        <begin position="547"/>
        <end position="811"/>
    </location>
</feature>
<feature type="compositionally biased region" description="Polar residues" evidence="1">
    <location>
        <begin position="1012"/>
        <end position="1038"/>
    </location>
</feature>
<evidence type="ECO:0000313" key="3">
    <source>
        <dbReference type="Proteomes" id="UP000382577"/>
    </source>
</evidence>
<feature type="compositionally biased region" description="Low complexity" evidence="1">
    <location>
        <begin position="801"/>
        <end position="811"/>
    </location>
</feature>
<dbReference type="Proteomes" id="UP000382577">
    <property type="component" value="Unassembled WGS sequence"/>
</dbReference>
<feature type="region of interest" description="Disordered" evidence="1">
    <location>
        <begin position="213"/>
        <end position="304"/>
    </location>
</feature>
<feature type="compositionally biased region" description="Low complexity" evidence="1">
    <location>
        <begin position="254"/>
        <end position="269"/>
    </location>
</feature>
<feature type="compositionally biased region" description="Polar residues" evidence="1">
    <location>
        <begin position="711"/>
        <end position="720"/>
    </location>
</feature>
<dbReference type="EMBL" id="CABPRW010000002">
    <property type="protein sequence ID" value="VVD77011.1"/>
    <property type="molecule type" value="Genomic_DNA"/>
</dbReference>
<accession>A0A5E4SPH4</accession>
<feature type="region of interest" description="Disordered" evidence="1">
    <location>
        <begin position="863"/>
        <end position="882"/>
    </location>
</feature>
<evidence type="ECO:0000256" key="1">
    <source>
        <dbReference type="SAM" id="MobiDB-lite"/>
    </source>
</evidence>